<feature type="binding site" evidence="2">
    <location>
        <position position="181"/>
    </location>
    <ligand>
        <name>dihydroxyacetone phosphate</name>
        <dbReference type="ChEBI" id="CHEBI:57642"/>
    </ligand>
</feature>
<feature type="binding site" evidence="3">
    <location>
        <position position="208"/>
    </location>
    <ligand>
        <name>Zn(2+)</name>
        <dbReference type="ChEBI" id="CHEBI:29105"/>
        <label>1</label>
        <note>catalytic</note>
    </ligand>
</feature>
<feature type="binding site" evidence="2">
    <location>
        <begin position="230"/>
        <end position="233"/>
    </location>
    <ligand>
        <name>dihydroxyacetone phosphate</name>
        <dbReference type="ChEBI" id="CHEBI:57642"/>
    </ligand>
</feature>
<dbReference type="Proteomes" id="UP000274920">
    <property type="component" value="Unassembled WGS sequence"/>
</dbReference>
<keyword evidence="5" id="KW-1185">Reference proteome</keyword>
<comment type="caution">
    <text evidence="4">The sequence shown here is derived from an EMBL/GenBank/DDBJ whole genome shotgun (WGS) entry which is preliminary data.</text>
</comment>
<feature type="binding site" evidence="2">
    <location>
        <begin position="209"/>
        <end position="211"/>
    </location>
    <ligand>
        <name>dihydroxyacetone phosphate</name>
        <dbReference type="ChEBI" id="CHEBI:57642"/>
    </ligand>
</feature>
<protein>
    <submittedName>
        <fullName evidence="4">Class II fructose-bisphosphate aldolase</fullName>
    </submittedName>
</protein>
<dbReference type="InterPro" id="IPR000771">
    <property type="entry name" value="FBA_II"/>
</dbReference>
<dbReference type="PANTHER" id="PTHR30304:SF0">
    <property type="entry name" value="D-TAGATOSE-1,6-BISPHOSPHATE ALDOLASE SUBUNIT GATY-RELATED"/>
    <property type="match status" value="1"/>
</dbReference>
<feature type="active site" description="Proton donor" evidence="1">
    <location>
        <position position="84"/>
    </location>
</feature>
<organism evidence="4 5">
    <name type="scientific">Schaedlerella arabinosiphila</name>
    <dbReference type="NCBI Taxonomy" id="2044587"/>
    <lineage>
        <taxon>Bacteria</taxon>
        <taxon>Bacillati</taxon>
        <taxon>Bacillota</taxon>
        <taxon>Clostridia</taxon>
        <taxon>Lachnospirales</taxon>
        <taxon>Lachnospiraceae</taxon>
        <taxon>Schaedlerella</taxon>
    </lineage>
</organism>
<accession>A0A426DQ66</accession>
<dbReference type="RefSeq" id="WP_125130092.1">
    <property type="nucleotide sequence ID" value="NZ_RHJS01000002.1"/>
</dbReference>
<evidence type="ECO:0000313" key="5">
    <source>
        <dbReference type="Proteomes" id="UP000274920"/>
    </source>
</evidence>
<dbReference type="GO" id="GO:0008270">
    <property type="term" value="F:zinc ion binding"/>
    <property type="evidence" value="ECO:0007669"/>
    <property type="project" value="InterPro"/>
</dbReference>
<feature type="binding site" evidence="3">
    <location>
        <position position="106"/>
    </location>
    <ligand>
        <name>Zn(2+)</name>
        <dbReference type="ChEBI" id="CHEBI:29105"/>
        <label>2</label>
    </ligand>
</feature>
<dbReference type="PIRSF" id="PIRSF001359">
    <property type="entry name" value="F_bP_aldolase_II"/>
    <property type="match status" value="1"/>
</dbReference>
<evidence type="ECO:0000313" key="4">
    <source>
        <dbReference type="EMBL" id="RRK34874.1"/>
    </source>
</evidence>
<dbReference type="Pfam" id="PF01116">
    <property type="entry name" value="F_bP_aldolase"/>
    <property type="match status" value="1"/>
</dbReference>
<dbReference type="PANTHER" id="PTHR30304">
    <property type="entry name" value="D-TAGATOSE-1,6-BISPHOSPHATE ALDOLASE"/>
    <property type="match status" value="1"/>
</dbReference>
<evidence type="ECO:0000256" key="1">
    <source>
        <dbReference type="PIRSR" id="PIRSR001359-1"/>
    </source>
</evidence>
<dbReference type="GO" id="GO:0005975">
    <property type="term" value="P:carbohydrate metabolic process"/>
    <property type="evidence" value="ECO:0007669"/>
    <property type="project" value="InterPro"/>
</dbReference>
<dbReference type="InterPro" id="IPR013785">
    <property type="entry name" value="Aldolase_TIM"/>
</dbReference>
<gene>
    <name evidence="4" type="ORF">EBB54_28705</name>
</gene>
<feature type="binding site" evidence="3">
    <location>
        <position position="180"/>
    </location>
    <ligand>
        <name>Zn(2+)</name>
        <dbReference type="ChEBI" id="CHEBI:29105"/>
        <label>1</label>
        <note>catalytic</note>
    </ligand>
</feature>
<keyword evidence="3" id="KW-0479">Metal-binding</keyword>
<sequence>MLERVSNILRLADQCSTSAIAFICTDYNMVYSVVTTAEKTNTPVIVMLLPEHVEMNNTMNVSGFAQMTKELAASVKVPVGLHLDHSYDYRSVMDAVRKGFDSVMIDASSHELEENIAITAKVVETAHIFGVDVEAEIGHVGLAQDCDGDKSDFYTKADAAERFCRETGCDSLTIAIGNAHGVYVETPHLDIARLEEINAATDVPLVLHGGSGIPHDQLEIAFTKGINKFNVGTEFLGVYYDAVTEYVKKTEGDGRPLKMLEVPMFVQERLEKYLEEKLKLSRF</sequence>
<comment type="cofactor">
    <cofactor evidence="3">
        <name>Zn(2+)</name>
        <dbReference type="ChEBI" id="CHEBI:29105"/>
    </cofactor>
    <text evidence="3">Binds 2 Zn(2+) ions per subunit. One is catalytic and the other provides a structural contribution.</text>
</comment>
<dbReference type="InterPro" id="IPR050246">
    <property type="entry name" value="Class_II_FBP_aldolase"/>
</dbReference>
<evidence type="ECO:0000256" key="2">
    <source>
        <dbReference type="PIRSR" id="PIRSR001359-2"/>
    </source>
</evidence>
<dbReference type="SUPFAM" id="SSF51569">
    <property type="entry name" value="Aldolase"/>
    <property type="match status" value="1"/>
</dbReference>
<keyword evidence="3" id="KW-0862">Zinc</keyword>
<feature type="binding site" evidence="3">
    <location>
        <position position="85"/>
    </location>
    <ligand>
        <name>Zn(2+)</name>
        <dbReference type="ChEBI" id="CHEBI:29105"/>
        <label>1</label>
        <note>catalytic</note>
    </ligand>
</feature>
<feature type="binding site" evidence="3">
    <location>
        <position position="136"/>
    </location>
    <ligand>
        <name>Zn(2+)</name>
        <dbReference type="ChEBI" id="CHEBI:29105"/>
        <label>2</label>
    </ligand>
</feature>
<reference evidence="4" key="1">
    <citation type="submission" date="2018-10" db="EMBL/GenBank/DDBJ databases">
        <title>Schaedlerella arabinophila gen. nov. sp. nov., isolated from the mouse intestinal tract and comparative analysis with the genome of the closely related altered Schaedler flora strain ASF502.</title>
        <authorList>
            <person name="Miyake S."/>
            <person name="Soh M."/>
            <person name="Seedorf H."/>
        </authorList>
    </citation>
    <scope>NUCLEOTIDE SEQUENCE [LARGE SCALE GENOMIC DNA]</scope>
    <source>
        <strain evidence="4">DSM 106076</strain>
    </source>
</reference>
<dbReference type="AlphaFoldDB" id="A0A426DQ66"/>
<dbReference type="GO" id="GO:0016832">
    <property type="term" value="F:aldehyde-lyase activity"/>
    <property type="evidence" value="ECO:0007669"/>
    <property type="project" value="InterPro"/>
</dbReference>
<dbReference type="Gene3D" id="3.20.20.70">
    <property type="entry name" value="Aldolase class I"/>
    <property type="match status" value="1"/>
</dbReference>
<dbReference type="EMBL" id="RHJS01000002">
    <property type="protein sequence ID" value="RRK34874.1"/>
    <property type="molecule type" value="Genomic_DNA"/>
</dbReference>
<name>A0A426DQ66_9FIRM</name>
<evidence type="ECO:0000256" key="3">
    <source>
        <dbReference type="PIRSR" id="PIRSR001359-3"/>
    </source>
</evidence>
<proteinExistence type="predicted"/>